<reference evidence="2" key="2">
    <citation type="submission" date="2021-09" db="EMBL/GenBank/DDBJ databases">
        <authorList>
            <person name="Gilroy R."/>
        </authorList>
    </citation>
    <scope>NUCLEOTIDE SEQUENCE</scope>
    <source>
        <strain evidence="2">CHK121-7720</strain>
    </source>
</reference>
<sequence length="453" mass="51267">MNVSHQNTDNLNAVISIEITKADYQDKVDKSLRAYGQKANIPGFRKGKVPFSILTKMFGKSVRVEEINRLVSEALYNYIRDNKLNILGEPMTAEDMTVDLDAQDDFTFRFDVALAPELDVKVDKKIKVPYYTITVDDDMVKRQNEAFLSRFGKQVSVDESTDERDLIKGSMVELASDGTPLEGGITVESTIVSPNYFKSDDEKAKFAGVKKGDKVVFNPSKSCNASVAELASMLNTDKEKAANVTADFEMTVTDITHLQPAELNQELFDNVFGKDVVKSEEEYFAKLREMIARQLVPESDYKFSIDARAAIEKAVGDFELPDAFLKRWLLATDKERKAETIDDDYSRMVPDLKWQLIKEQIVKQFDIHVDDNDLKALAKRVAASQFAQYGMTGVPDDVLERYGNEMLSSKETRSRLINQATEQKIQTAIKESVTLNHKEVSMEKFQKLFETAE</sequence>
<dbReference type="GO" id="GO:0003755">
    <property type="term" value="F:peptidyl-prolyl cis-trans isomerase activity"/>
    <property type="evidence" value="ECO:0007669"/>
    <property type="project" value="UniProtKB-EC"/>
</dbReference>
<accession>A0A921MQ55</accession>
<dbReference type="GO" id="GO:0051083">
    <property type="term" value="P:'de novo' cotranslational protein folding"/>
    <property type="evidence" value="ECO:0007669"/>
    <property type="project" value="TreeGrafter"/>
</dbReference>
<name>A0A921MQ55_9BACT</name>
<protein>
    <submittedName>
        <fullName evidence="2">Trigger factor</fullName>
        <ecNumber evidence="2">5.2.1.8</ecNumber>
    </submittedName>
</protein>
<organism evidence="2 3">
    <name type="scientific">Barnesiella viscericola</name>
    <dbReference type="NCBI Taxonomy" id="397865"/>
    <lineage>
        <taxon>Bacteria</taxon>
        <taxon>Pseudomonadati</taxon>
        <taxon>Bacteroidota</taxon>
        <taxon>Bacteroidia</taxon>
        <taxon>Bacteroidales</taxon>
        <taxon>Barnesiellaceae</taxon>
        <taxon>Barnesiella</taxon>
    </lineage>
</organism>
<dbReference type="EC" id="5.2.1.8" evidence="2"/>
<dbReference type="EMBL" id="DYUD01000011">
    <property type="protein sequence ID" value="HJG88469.1"/>
    <property type="molecule type" value="Genomic_DNA"/>
</dbReference>
<keyword evidence="2" id="KW-0413">Isomerase</keyword>
<dbReference type="Gene3D" id="1.10.3120.10">
    <property type="entry name" value="Trigger factor, C-terminal domain"/>
    <property type="match status" value="1"/>
</dbReference>
<dbReference type="GO" id="GO:0043335">
    <property type="term" value="P:protein unfolding"/>
    <property type="evidence" value="ECO:0007669"/>
    <property type="project" value="TreeGrafter"/>
</dbReference>
<dbReference type="InterPro" id="IPR027304">
    <property type="entry name" value="Trigger_fact/SurA_dom_sf"/>
</dbReference>
<dbReference type="GO" id="GO:0044183">
    <property type="term" value="F:protein folding chaperone"/>
    <property type="evidence" value="ECO:0007669"/>
    <property type="project" value="TreeGrafter"/>
</dbReference>
<gene>
    <name evidence="2" type="primary">tig</name>
    <name evidence="2" type="ORF">K8U91_03180</name>
</gene>
<evidence type="ECO:0000313" key="3">
    <source>
        <dbReference type="Proteomes" id="UP000757103"/>
    </source>
</evidence>
<dbReference type="GeneID" id="90530259"/>
<feature type="domain" description="Trigger factor ribosome-binding bacterial" evidence="1">
    <location>
        <begin position="1"/>
        <end position="145"/>
    </location>
</feature>
<dbReference type="Pfam" id="PF05697">
    <property type="entry name" value="Trigger_N"/>
    <property type="match status" value="1"/>
</dbReference>
<dbReference type="SUPFAM" id="SSF109998">
    <property type="entry name" value="Triger factor/SurA peptide-binding domain-like"/>
    <property type="match status" value="1"/>
</dbReference>
<dbReference type="InterPro" id="IPR008881">
    <property type="entry name" value="Trigger_fac_ribosome-bd_bac"/>
</dbReference>
<reference evidence="2" key="1">
    <citation type="journal article" date="2021" name="PeerJ">
        <title>Extensive microbial diversity within the chicken gut microbiome revealed by metagenomics and culture.</title>
        <authorList>
            <person name="Gilroy R."/>
            <person name="Ravi A."/>
            <person name="Getino M."/>
            <person name="Pursley I."/>
            <person name="Horton D.L."/>
            <person name="Alikhan N.F."/>
            <person name="Baker D."/>
            <person name="Gharbi K."/>
            <person name="Hall N."/>
            <person name="Watson M."/>
            <person name="Adriaenssens E.M."/>
            <person name="Foster-Nyarko E."/>
            <person name="Jarju S."/>
            <person name="Secka A."/>
            <person name="Antonio M."/>
            <person name="Oren A."/>
            <person name="Chaudhuri R.R."/>
            <person name="La Ragione R."/>
            <person name="Hildebrand F."/>
            <person name="Pallen M.J."/>
        </authorList>
    </citation>
    <scope>NUCLEOTIDE SEQUENCE</scope>
    <source>
        <strain evidence="2">CHK121-7720</strain>
    </source>
</reference>
<dbReference type="InterPro" id="IPR037041">
    <property type="entry name" value="Trigger_fac_C_sf"/>
</dbReference>
<proteinExistence type="predicted"/>
<dbReference type="PANTHER" id="PTHR30560">
    <property type="entry name" value="TRIGGER FACTOR CHAPERONE AND PEPTIDYL-PROLYL CIS/TRANS ISOMERASE"/>
    <property type="match status" value="1"/>
</dbReference>
<dbReference type="Proteomes" id="UP000757103">
    <property type="component" value="Unassembled WGS sequence"/>
</dbReference>
<dbReference type="AlphaFoldDB" id="A0A921MQ55"/>
<dbReference type="SUPFAM" id="SSF102735">
    <property type="entry name" value="Trigger factor ribosome-binding domain"/>
    <property type="match status" value="1"/>
</dbReference>
<dbReference type="GO" id="GO:0043022">
    <property type="term" value="F:ribosome binding"/>
    <property type="evidence" value="ECO:0007669"/>
    <property type="project" value="TreeGrafter"/>
</dbReference>
<dbReference type="InterPro" id="IPR036611">
    <property type="entry name" value="Trigger_fac_ribosome-bd_sf"/>
</dbReference>
<dbReference type="PIRSF" id="PIRSF003095">
    <property type="entry name" value="Trigger_factor"/>
    <property type="match status" value="1"/>
</dbReference>
<dbReference type="PANTHER" id="PTHR30560:SF3">
    <property type="entry name" value="TRIGGER FACTOR-LIKE PROTEIN TIG, CHLOROPLASTIC"/>
    <property type="match status" value="1"/>
</dbReference>
<evidence type="ECO:0000259" key="1">
    <source>
        <dbReference type="Pfam" id="PF05697"/>
    </source>
</evidence>
<evidence type="ECO:0000313" key="2">
    <source>
        <dbReference type="EMBL" id="HJG88469.1"/>
    </source>
</evidence>
<dbReference type="Gene3D" id="3.30.70.1050">
    <property type="entry name" value="Trigger factor ribosome-binding domain"/>
    <property type="match status" value="1"/>
</dbReference>
<dbReference type="NCBIfam" id="TIGR00115">
    <property type="entry name" value="tig"/>
    <property type="match status" value="1"/>
</dbReference>
<comment type="caution">
    <text evidence="2">The sequence shown here is derived from an EMBL/GenBank/DDBJ whole genome shotgun (WGS) entry which is preliminary data.</text>
</comment>
<dbReference type="GO" id="GO:0015031">
    <property type="term" value="P:protein transport"/>
    <property type="evidence" value="ECO:0007669"/>
    <property type="project" value="InterPro"/>
</dbReference>
<dbReference type="InterPro" id="IPR005215">
    <property type="entry name" value="Trig_fac"/>
</dbReference>
<dbReference type="RefSeq" id="WP_025279527.1">
    <property type="nucleotide sequence ID" value="NZ_CALUJX010000002.1"/>
</dbReference>